<reference evidence="1" key="1">
    <citation type="submission" date="2011-04" db="EMBL/GenBank/DDBJ databases">
        <title>Evolution of plant cell wall degrading machinery underlies the functional diversity of forest fungi.</title>
        <authorList>
            <consortium name="US DOE Joint Genome Institute (JGI-PGF)"/>
            <person name="Eastwood D.C."/>
            <person name="Floudas D."/>
            <person name="Binder M."/>
            <person name="Majcherczyk A."/>
            <person name="Schneider P."/>
            <person name="Aerts A."/>
            <person name="Asiegbu F.O."/>
            <person name="Baker S.E."/>
            <person name="Barry K."/>
            <person name="Bendiksby M."/>
            <person name="Blumentritt M."/>
            <person name="Coutinho P.M."/>
            <person name="Cullen D."/>
            <person name="Cullen D."/>
            <person name="Gathman A."/>
            <person name="Goodell B."/>
            <person name="Henrissat B."/>
            <person name="Ihrmark K."/>
            <person name="Kauserud H."/>
            <person name="Kohler A."/>
            <person name="LaButti K."/>
            <person name="Lapidus A."/>
            <person name="Lavin J.L."/>
            <person name="Lee Y.-H."/>
            <person name="Lindquist E."/>
            <person name="Lilly W."/>
            <person name="Lucas S."/>
            <person name="Morin E."/>
            <person name="Murat C."/>
            <person name="Oguiza J.A."/>
            <person name="Park J."/>
            <person name="Pisabarro A.G."/>
            <person name="Riley R."/>
            <person name="Rosling A."/>
            <person name="Salamov A."/>
            <person name="Schmidt O."/>
            <person name="Schmutz J."/>
            <person name="Skrede I."/>
            <person name="Stenlid J."/>
            <person name="Wiebenga A."/>
            <person name="Xie X."/>
            <person name="Kues U."/>
            <person name="Hibbett D.S."/>
            <person name="Hoffmeister D."/>
            <person name="Hogberg N."/>
            <person name="Martin F."/>
            <person name="Grigoriev I.V."/>
            <person name="Watkinson S.C."/>
        </authorList>
    </citation>
    <scope>NUCLEOTIDE SEQUENCE</scope>
    <source>
        <strain evidence="1">S7.9</strain>
    </source>
</reference>
<gene>
    <name evidence="1" type="ORF">SERLADRAFT_344994</name>
</gene>
<dbReference type="RefSeq" id="XP_007312371.1">
    <property type="nucleotide sequence ID" value="XM_007312309.1"/>
</dbReference>
<accession>F8NEA5</accession>
<dbReference type="OrthoDB" id="2142724at2759"/>
<feature type="non-terminal residue" evidence="1">
    <location>
        <position position="1"/>
    </location>
</feature>
<evidence type="ECO:0000313" key="1">
    <source>
        <dbReference type="EMBL" id="EGO30487.1"/>
    </source>
</evidence>
<organism>
    <name type="scientific">Serpula lacrymans var. lacrymans (strain S7.9)</name>
    <name type="common">Dry rot fungus</name>
    <dbReference type="NCBI Taxonomy" id="578457"/>
    <lineage>
        <taxon>Eukaryota</taxon>
        <taxon>Fungi</taxon>
        <taxon>Dikarya</taxon>
        <taxon>Basidiomycota</taxon>
        <taxon>Agaricomycotina</taxon>
        <taxon>Agaricomycetes</taxon>
        <taxon>Agaricomycetidae</taxon>
        <taxon>Boletales</taxon>
        <taxon>Coniophorineae</taxon>
        <taxon>Serpulaceae</taxon>
        <taxon>Serpula</taxon>
    </lineage>
</organism>
<protein>
    <recommendedName>
        <fullName evidence="2">Tc1-like transposase DDE domain-containing protein</fullName>
    </recommendedName>
</protein>
<dbReference type="KEGG" id="sla:SERLADRAFT_344994"/>
<dbReference type="GeneID" id="18809041"/>
<evidence type="ECO:0008006" key="2">
    <source>
        <dbReference type="Google" id="ProtNLM"/>
    </source>
</evidence>
<dbReference type="HOGENOM" id="CLU_056788_11_1_1"/>
<dbReference type="AlphaFoldDB" id="F8NEA5"/>
<dbReference type="EMBL" id="GL945428">
    <property type="protein sequence ID" value="EGO30487.1"/>
    <property type="molecule type" value="Genomic_DNA"/>
</dbReference>
<dbReference type="Proteomes" id="UP000008064">
    <property type="component" value="Unassembled WGS sequence"/>
</dbReference>
<name>F8NEA5_SERL9</name>
<proteinExistence type="predicted"/>
<sequence length="127" mass="14640">GFVWKQMSYAAAERDENKQTAYQVFVGENFCPQQLEFVDRYATKQNTAWAPIGSCVRQHDFFVHGMQYSILPTTSLDGELHLNVINKSWRAVTFYCFIEGLLDSMSPFLQKNSVIILDNALHRRDAL</sequence>